<protein>
    <submittedName>
        <fullName evidence="1">DUF2267 domain-containing protein</fullName>
    </submittedName>
</protein>
<dbReference type="EMBL" id="JBHSJD010000008">
    <property type="protein sequence ID" value="MFC5023274.1"/>
    <property type="molecule type" value="Genomic_DNA"/>
</dbReference>
<dbReference type="InterPro" id="IPR038282">
    <property type="entry name" value="DUF2267_sf"/>
</dbReference>
<sequence>MDHDTFIGQVQHRAHLDSRGAAETATRATLETLAERVPAGLADKLAAQLPREIGESLRRVATAPDQPATGVHMSNREFFDRVARRAGANTAKAAHEARCVMEVVSDATQGTLTEKVRQSLDAELATSLFAGSTGHNAHTGEGRHRATGA</sequence>
<dbReference type="Proteomes" id="UP001595829">
    <property type="component" value="Unassembled WGS sequence"/>
</dbReference>
<name>A0ABV9XDZ3_9ACTN</name>
<proteinExistence type="predicted"/>
<dbReference type="InterPro" id="IPR018727">
    <property type="entry name" value="DUF2267"/>
</dbReference>
<reference evidence="2" key="1">
    <citation type="journal article" date="2019" name="Int. J. Syst. Evol. Microbiol.">
        <title>The Global Catalogue of Microorganisms (GCM) 10K type strain sequencing project: providing services to taxonomists for standard genome sequencing and annotation.</title>
        <authorList>
            <consortium name="The Broad Institute Genomics Platform"/>
            <consortium name="The Broad Institute Genome Sequencing Center for Infectious Disease"/>
            <person name="Wu L."/>
            <person name="Ma J."/>
        </authorList>
    </citation>
    <scope>NUCLEOTIDE SEQUENCE [LARGE SCALE GENOMIC DNA]</scope>
    <source>
        <strain evidence="2">CGMCC 4.1648</strain>
    </source>
</reference>
<organism evidence="1 2">
    <name type="scientific">Streptomyces coeruleoprunus</name>
    <dbReference type="NCBI Taxonomy" id="285563"/>
    <lineage>
        <taxon>Bacteria</taxon>
        <taxon>Bacillati</taxon>
        <taxon>Actinomycetota</taxon>
        <taxon>Actinomycetes</taxon>
        <taxon>Kitasatosporales</taxon>
        <taxon>Streptomycetaceae</taxon>
        <taxon>Streptomyces</taxon>
    </lineage>
</organism>
<accession>A0ABV9XDZ3</accession>
<gene>
    <name evidence="1" type="ORF">ACFPM3_14130</name>
</gene>
<dbReference type="RefSeq" id="WP_345688083.1">
    <property type="nucleotide sequence ID" value="NZ_BAABIT010000001.1"/>
</dbReference>
<dbReference type="Gene3D" id="1.10.490.110">
    <property type="entry name" value="Uncharacterized conserved protein DUF2267"/>
    <property type="match status" value="1"/>
</dbReference>
<evidence type="ECO:0000313" key="2">
    <source>
        <dbReference type="Proteomes" id="UP001595829"/>
    </source>
</evidence>
<evidence type="ECO:0000313" key="1">
    <source>
        <dbReference type="EMBL" id="MFC5023274.1"/>
    </source>
</evidence>
<dbReference type="Pfam" id="PF10025">
    <property type="entry name" value="DUF2267"/>
    <property type="match status" value="1"/>
</dbReference>
<keyword evidence="2" id="KW-1185">Reference proteome</keyword>
<comment type="caution">
    <text evidence="1">The sequence shown here is derived from an EMBL/GenBank/DDBJ whole genome shotgun (WGS) entry which is preliminary data.</text>
</comment>